<feature type="domain" description="Acyl-CoA dehydrogenase/oxidase N-terminal" evidence="9">
    <location>
        <begin position="19"/>
        <end position="133"/>
    </location>
</feature>
<sequence length="397" mass="43492">MFYSPEERGFSVQSTLTFSEDHELFREAVREFVAHEVTPHYPEWEQAHIMPRSIWQAAGEAGVLGLAVPEEFGGAQLPDYEYQLVLTQELATVGGYGFALAVHLQQDLVLPYLLAYGTHEQKERWLPQMVSGDLVTSCAFTEPGAGSDLRACRTSAVRDENSYLLNGQKTFIGSGISGDAALVLARTDGSSERASEDSFSLFFVEKSEGYTPGRQLDKMGIRASDTAELFFENVRVPAENLIGEPGQGLTYIKQHLPQARLAIAAASAVISRTTLNATLEYVKERKVFGSRVADFQNTRFELANALMNTELSELYVARAIAAFNAGELTAEDAAKAKVFASEKACTITDRCLQLFGGYGYINEHPAAQAFLAARLLPIFGGTNELLRDSIGFDLLAE</sequence>
<dbReference type="InterPro" id="IPR013786">
    <property type="entry name" value="AcylCoA_DH/ox_N"/>
</dbReference>
<dbReference type="GO" id="GO:0050660">
    <property type="term" value="F:flavin adenine dinucleotide binding"/>
    <property type="evidence" value="ECO:0007669"/>
    <property type="project" value="InterPro"/>
</dbReference>
<name>A0A2A8D6Y4_9MICC</name>
<evidence type="ECO:0000256" key="5">
    <source>
        <dbReference type="ARBA" id="ARBA00023002"/>
    </source>
</evidence>
<evidence type="ECO:0000259" key="7">
    <source>
        <dbReference type="Pfam" id="PF00441"/>
    </source>
</evidence>
<dbReference type="InterPro" id="IPR036250">
    <property type="entry name" value="AcylCo_DH-like_C"/>
</dbReference>
<feature type="domain" description="Acyl-CoA dehydrogenase/oxidase C-terminal" evidence="7">
    <location>
        <begin position="246"/>
        <end position="391"/>
    </location>
</feature>
<dbReference type="AlphaFoldDB" id="A0A2A8D6Y4"/>
<dbReference type="Gene3D" id="2.40.110.10">
    <property type="entry name" value="Butyryl-CoA Dehydrogenase, subunit A, domain 2"/>
    <property type="match status" value="1"/>
</dbReference>
<dbReference type="Proteomes" id="UP000219947">
    <property type="component" value="Unassembled WGS sequence"/>
</dbReference>
<evidence type="ECO:0000256" key="3">
    <source>
        <dbReference type="ARBA" id="ARBA00022630"/>
    </source>
</evidence>
<dbReference type="InterPro" id="IPR046373">
    <property type="entry name" value="Acyl-CoA_Oxase/DH_mid-dom_sf"/>
</dbReference>
<evidence type="ECO:0000259" key="9">
    <source>
        <dbReference type="Pfam" id="PF02771"/>
    </source>
</evidence>
<keyword evidence="4 6" id="KW-0274">FAD</keyword>
<proteinExistence type="inferred from homology"/>
<dbReference type="InterPro" id="IPR006091">
    <property type="entry name" value="Acyl-CoA_Oxase/DH_mid-dom"/>
</dbReference>
<reference evidence="10" key="1">
    <citation type="submission" date="2017-10" db="EMBL/GenBank/DDBJ databases">
        <title>Kefir isolates.</title>
        <authorList>
            <person name="Kim Y."/>
            <person name="Blasche S."/>
        </authorList>
    </citation>
    <scope>NUCLEOTIDE SEQUENCE [LARGE SCALE GENOMIC DNA]</scope>
    <source>
        <strain evidence="10">OG2-2</strain>
    </source>
</reference>
<evidence type="ECO:0000313" key="11">
    <source>
        <dbReference type="Proteomes" id="UP000219947"/>
    </source>
</evidence>
<evidence type="ECO:0000256" key="1">
    <source>
        <dbReference type="ARBA" id="ARBA00001974"/>
    </source>
</evidence>
<gene>
    <name evidence="10" type="ORF">CRM92_00910</name>
</gene>
<comment type="cofactor">
    <cofactor evidence="1 6">
        <name>FAD</name>
        <dbReference type="ChEBI" id="CHEBI:57692"/>
    </cofactor>
</comment>
<dbReference type="FunFam" id="1.10.540.10:FF:000026">
    <property type="entry name" value="Acyl-CoA dehydrogenase medium chain"/>
    <property type="match status" value="1"/>
</dbReference>
<keyword evidence="3 6" id="KW-0285">Flavoprotein</keyword>
<feature type="domain" description="Acyl-CoA oxidase/dehydrogenase middle" evidence="8">
    <location>
        <begin position="138"/>
        <end position="234"/>
    </location>
</feature>
<dbReference type="GO" id="GO:0003995">
    <property type="term" value="F:acyl-CoA dehydrogenase activity"/>
    <property type="evidence" value="ECO:0007669"/>
    <property type="project" value="TreeGrafter"/>
</dbReference>
<dbReference type="EMBL" id="PDEV01000001">
    <property type="protein sequence ID" value="PEN16634.1"/>
    <property type="molecule type" value="Genomic_DNA"/>
</dbReference>
<comment type="caution">
    <text evidence="10">The sequence shown here is derived from an EMBL/GenBank/DDBJ whole genome shotgun (WGS) entry which is preliminary data.</text>
</comment>
<evidence type="ECO:0000256" key="6">
    <source>
        <dbReference type="RuleBase" id="RU362125"/>
    </source>
</evidence>
<organism evidence="10 11">
    <name type="scientific">Rothia dentocariosa</name>
    <dbReference type="NCBI Taxonomy" id="2047"/>
    <lineage>
        <taxon>Bacteria</taxon>
        <taxon>Bacillati</taxon>
        <taxon>Actinomycetota</taxon>
        <taxon>Actinomycetes</taxon>
        <taxon>Micrococcales</taxon>
        <taxon>Micrococcaceae</taxon>
        <taxon>Rothia</taxon>
    </lineage>
</organism>
<dbReference type="PANTHER" id="PTHR43884:SF12">
    <property type="entry name" value="ISOVALERYL-COA DEHYDROGENASE, MITOCHONDRIAL-RELATED"/>
    <property type="match status" value="1"/>
</dbReference>
<evidence type="ECO:0000313" key="10">
    <source>
        <dbReference type="EMBL" id="PEN16634.1"/>
    </source>
</evidence>
<dbReference type="Gene3D" id="1.10.540.10">
    <property type="entry name" value="Acyl-CoA dehydrogenase/oxidase, N-terminal domain"/>
    <property type="match status" value="1"/>
</dbReference>
<keyword evidence="11" id="KW-1185">Reference proteome</keyword>
<dbReference type="Pfam" id="PF02771">
    <property type="entry name" value="Acyl-CoA_dh_N"/>
    <property type="match status" value="1"/>
</dbReference>
<dbReference type="FunFam" id="2.40.110.10:FF:000002">
    <property type="entry name" value="Acyl-CoA dehydrogenase fadE12"/>
    <property type="match status" value="1"/>
</dbReference>
<keyword evidence="5 6" id="KW-0560">Oxidoreductase</keyword>
<accession>A0A2A8D6Y4</accession>
<evidence type="ECO:0000256" key="4">
    <source>
        <dbReference type="ARBA" id="ARBA00022827"/>
    </source>
</evidence>
<evidence type="ECO:0000256" key="2">
    <source>
        <dbReference type="ARBA" id="ARBA00009347"/>
    </source>
</evidence>
<dbReference type="Pfam" id="PF02770">
    <property type="entry name" value="Acyl-CoA_dh_M"/>
    <property type="match status" value="1"/>
</dbReference>
<dbReference type="Pfam" id="PF00441">
    <property type="entry name" value="Acyl-CoA_dh_1"/>
    <property type="match status" value="1"/>
</dbReference>
<dbReference type="InterPro" id="IPR037069">
    <property type="entry name" value="AcylCoA_DH/ox_N_sf"/>
</dbReference>
<dbReference type="SUPFAM" id="SSF56645">
    <property type="entry name" value="Acyl-CoA dehydrogenase NM domain-like"/>
    <property type="match status" value="1"/>
</dbReference>
<dbReference type="Gene3D" id="1.20.140.10">
    <property type="entry name" value="Butyryl-CoA Dehydrogenase, subunit A, domain 3"/>
    <property type="match status" value="1"/>
</dbReference>
<protein>
    <submittedName>
        <fullName evidence="10">Acyl-CoA dehydrogenase</fullName>
    </submittedName>
</protein>
<dbReference type="InterPro" id="IPR009100">
    <property type="entry name" value="AcylCoA_DH/oxidase_NM_dom_sf"/>
</dbReference>
<dbReference type="SUPFAM" id="SSF47203">
    <property type="entry name" value="Acyl-CoA dehydrogenase C-terminal domain-like"/>
    <property type="match status" value="1"/>
</dbReference>
<dbReference type="RefSeq" id="WP_098042194.1">
    <property type="nucleotide sequence ID" value="NZ_CAURLQ010000045.1"/>
</dbReference>
<evidence type="ECO:0000259" key="8">
    <source>
        <dbReference type="Pfam" id="PF02770"/>
    </source>
</evidence>
<dbReference type="InterPro" id="IPR009075">
    <property type="entry name" value="AcylCo_DH/oxidase_C"/>
</dbReference>
<dbReference type="PANTHER" id="PTHR43884">
    <property type="entry name" value="ACYL-COA DEHYDROGENASE"/>
    <property type="match status" value="1"/>
</dbReference>
<comment type="similarity">
    <text evidence="2 6">Belongs to the acyl-CoA dehydrogenase family.</text>
</comment>